<keyword evidence="3" id="KW-1185">Reference proteome</keyword>
<accession>A0A929L653</accession>
<keyword evidence="1" id="KW-0732">Signal</keyword>
<dbReference type="EMBL" id="JADFFL010000008">
    <property type="protein sequence ID" value="MBE9663901.1"/>
    <property type="molecule type" value="Genomic_DNA"/>
</dbReference>
<evidence type="ECO:0000313" key="3">
    <source>
        <dbReference type="Proteomes" id="UP000622475"/>
    </source>
</evidence>
<proteinExistence type="predicted"/>
<organism evidence="2 3">
    <name type="scientific">Mucilaginibacter myungsuensis</name>
    <dbReference type="NCBI Taxonomy" id="649104"/>
    <lineage>
        <taxon>Bacteria</taxon>
        <taxon>Pseudomonadati</taxon>
        <taxon>Bacteroidota</taxon>
        <taxon>Sphingobacteriia</taxon>
        <taxon>Sphingobacteriales</taxon>
        <taxon>Sphingobacteriaceae</taxon>
        <taxon>Mucilaginibacter</taxon>
    </lineage>
</organism>
<sequence length="132" mass="14800">MLKKSLYISLCFTLICLMTGLRSSRTEATGNAQIFNYFPLDSHPPAANAVAKTKQPTFSTSSGEARSPKKAKYRSKFALPGFRCNDVAPFYITLNFGDAICRISSLVRQHHRTVLVGALPHYYAYLFRLTPF</sequence>
<gene>
    <name evidence="2" type="ORF">IRJ16_18605</name>
</gene>
<name>A0A929L653_9SPHI</name>
<feature type="chain" id="PRO_5036782877" evidence="1">
    <location>
        <begin position="29"/>
        <end position="132"/>
    </location>
</feature>
<dbReference type="Proteomes" id="UP000622475">
    <property type="component" value="Unassembled WGS sequence"/>
</dbReference>
<evidence type="ECO:0000313" key="2">
    <source>
        <dbReference type="EMBL" id="MBE9663901.1"/>
    </source>
</evidence>
<evidence type="ECO:0000256" key="1">
    <source>
        <dbReference type="SAM" id="SignalP"/>
    </source>
</evidence>
<comment type="caution">
    <text evidence="2">The sequence shown here is derived from an EMBL/GenBank/DDBJ whole genome shotgun (WGS) entry which is preliminary data.</text>
</comment>
<feature type="signal peptide" evidence="1">
    <location>
        <begin position="1"/>
        <end position="28"/>
    </location>
</feature>
<protein>
    <submittedName>
        <fullName evidence="2">Uncharacterized protein</fullName>
    </submittedName>
</protein>
<dbReference type="AlphaFoldDB" id="A0A929L653"/>
<reference evidence="2" key="1">
    <citation type="submission" date="2020-10" db="EMBL/GenBank/DDBJ databases">
        <title>Mucilaginibacter mali sp. nov., isolated from rhizosphere soil of apple orchard.</title>
        <authorList>
            <person name="Lee J.-S."/>
            <person name="Kim H.S."/>
            <person name="Kim J.-S."/>
        </authorList>
    </citation>
    <scope>NUCLEOTIDE SEQUENCE</scope>
    <source>
        <strain evidence="2">KCTC 22746</strain>
    </source>
</reference>
<dbReference type="RefSeq" id="WP_194113150.1">
    <property type="nucleotide sequence ID" value="NZ_JADFFL010000008.1"/>
</dbReference>